<organism evidence="2 3">
    <name type="scientific">Strongylus vulgaris</name>
    <name type="common">Blood worm</name>
    <dbReference type="NCBI Taxonomy" id="40348"/>
    <lineage>
        <taxon>Eukaryota</taxon>
        <taxon>Metazoa</taxon>
        <taxon>Ecdysozoa</taxon>
        <taxon>Nematoda</taxon>
        <taxon>Chromadorea</taxon>
        <taxon>Rhabditida</taxon>
        <taxon>Rhabditina</taxon>
        <taxon>Rhabditomorpha</taxon>
        <taxon>Strongyloidea</taxon>
        <taxon>Strongylidae</taxon>
        <taxon>Strongylus</taxon>
    </lineage>
</organism>
<dbReference type="InterPro" id="IPR036465">
    <property type="entry name" value="vWFA_dom_sf"/>
</dbReference>
<dbReference type="EMBL" id="UYYB01004856">
    <property type="protein sequence ID" value="VDM67195.1"/>
    <property type="molecule type" value="Genomic_DNA"/>
</dbReference>
<dbReference type="OrthoDB" id="5862623at2759"/>
<name>A0A3P7K779_STRVU</name>
<evidence type="ECO:0000313" key="3">
    <source>
        <dbReference type="Proteomes" id="UP000270094"/>
    </source>
</evidence>
<evidence type="ECO:0000313" key="2">
    <source>
        <dbReference type="EMBL" id="VDM67195.1"/>
    </source>
</evidence>
<protein>
    <recommendedName>
        <fullName evidence="1">VWFA domain-containing protein</fullName>
    </recommendedName>
</protein>
<dbReference type="Proteomes" id="UP000270094">
    <property type="component" value="Unassembled WGS sequence"/>
</dbReference>
<dbReference type="AlphaFoldDB" id="A0A3P7K779"/>
<keyword evidence="3" id="KW-1185">Reference proteome</keyword>
<feature type="domain" description="VWFA" evidence="1">
    <location>
        <begin position="14"/>
        <end position="75"/>
    </location>
</feature>
<dbReference type="SUPFAM" id="SSF53300">
    <property type="entry name" value="vWA-like"/>
    <property type="match status" value="1"/>
</dbReference>
<dbReference type="Pfam" id="PF00092">
    <property type="entry name" value="VWA"/>
    <property type="match status" value="1"/>
</dbReference>
<reference evidence="2 3" key="1">
    <citation type="submission" date="2018-11" db="EMBL/GenBank/DDBJ databases">
        <authorList>
            <consortium name="Pathogen Informatics"/>
        </authorList>
    </citation>
    <scope>NUCLEOTIDE SEQUENCE [LARGE SCALE GENOMIC DNA]</scope>
</reference>
<evidence type="ECO:0000259" key="1">
    <source>
        <dbReference type="Pfam" id="PF00092"/>
    </source>
</evidence>
<dbReference type="InterPro" id="IPR002035">
    <property type="entry name" value="VWF_A"/>
</dbReference>
<accession>A0A3P7K779</accession>
<proteinExistence type="predicted"/>
<sequence>MSYQLQNMIVIASVSTGIQEATKQIHEREGARPGIATKVMIVFTDGWSNKGPDPDQMSKLAIAEGFEVYSVSYTENLVLKHSRASREKRGDRVAQARSQWVIAAVWQNGFFTGPSGKVEKAVTINDYTLETIAQDSKHMFTDKTFDQLIHKVQQRNMKCM</sequence>
<dbReference type="Gene3D" id="3.40.50.410">
    <property type="entry name" value="von Willebrand factor, type A domain"/>
    <property type="match status" value="1"/>
</dbReference>
<gene>
    <name evidence="2" type="ORF">SVUK_LOCUS2193</name>
</gene>